<comment type="cofactor">
    <cofactor evidence="1">
        <name>FMN</name>
        <dbReference type="ChEBI" id="CHEBI:58210"/>
    </cofactor>
</comment>
<dbReference type="GO" id="GO:0050660">
    <property type="term" value="F:flavin adenine dinucleotide binding"/>
    <property type="evidence" value="ECO:0007669"/>
    <property type="project" value="TreeGrafter"/>
</dbReference>
<dbReference type="GO" id="GO:0016491">
    <property type="term" value="F:oxidoreductase activity"/>
    <property type="evidence" value="ECO:0007669"/>
    <property type="project" value="TreeGrafter"/>
</dbReference>
<evidence type="ECO:0000256" key="2">
    <source>
        <dbReference type="ARBA" id="ARBA00022630"/>
    </source>
</evidence>
<evidence type="ECO:0000259" key="5">
    <source>
        <dbReference type="PROSITE" id="PS50902"/>
    </source>
</evidence>
<dbReference type="Proteomes" id="UP000262878">
    <property type="component" value="Unassembled WGS sequence"/>
</dbReference>
<dbReference type="Pfam" id="PF00258">
    <property type="entry name" value="Flavodoxin_1"/>
    <property type="match status" value="1"/>
</dbReference>
<dbReference type="PANTHER" id="PTHR19384:SF128">
    <property type="entry name" value="NADPH OXIDOREDUCTASE A"/>
    <property type="match status" value="1"/>
</dbReference>
<evidence type="ECO:0000313" key="7">
    <source>
        <dbReference type="Proteomes" id="UP000262878"/>
    </source>
</evidence>
<evidence type="ECO:0000313" key="6">
    <source>
        <dbReference type="EMBL" id="HAR56771.1"/>
    </source>
</evidence>
<dbReference type="InterPro" id="IPR008254">
    <property type="entry name" value="Flavodoxin/NO_synth"/>
</dbReference>
<dbReference type="AlphaFoldDB" id="A0A348WQF9"/>
<dbReference type="GO" id="GO:0005829">
    <property type="term" value="C:cytosol"/>
    <property type="evidence" value="ECO:0007669"/>
    <property type="project" value="TreeGrafter"/>
</dbReference>
<organism evidence="6 7">
    <name type="scientific">Idiomarina baltica</name>
    <dbReference type="NCBI Taxonomy" id="190892"/>
    <lineage>
        <taxon>Bacteria</taxon>
        <taxon>Pseudomonadati</taxon>
        <taxon>Pseudomonadota</taxon>
        <taxon>Gammaproteobacteria</taxon>
        <taxon>Alteromonadales</taxon>
        <taxon>Idiomarinaceae</taxon>
        <taxon>Idiomarina</taxon>
    </lineage>
</organism>
<dbReference type="GO" id="GO:0010181">
    <property type="term" value="F:FMN binding"/>
    <property type="evidence" value="ECO:0007669"/>
    <property type="project" value="InterPro"/>
</dbReference>
<name>A0A348WQF9_9GAMM</name>
<dbReference type="PANTHER" id="PTHR19384">
    <property type="entry name" value="NITRIC OXIDE SYNTHASE-RELATED"/>
    <property type="match status" value="1"/>
</dbReference>
<keyword evidence="3" id="KW-0288">FMN</keyword>
<comment type="caution">
    <text evidence="6">The sequence shown here is derived from an EMBL/GenBank/DDBJ whole genome shotgun (WGS) entry which is preliminary data.</text>
</comment>
<dbReference type="PROSITE" id="PS50902">
    <property type="entry name" value="FLAVODOXIN_LIKE"/>
    <property type="match status" value="1"/>
</dbReference>
<accession>A0A348WQF9</accession>
<feature type="domain" description="Flavodoxin-like" evidence="5">
    <location>
        <begin position="5"/>
        <end position="144"/>
    </location>
</feature>
<dbReference type="STRING" id="314276.OS145_09650"/>
<dbReference type="InterPro" id="IPR029039">
    <property type="entry name" value="Flavoprotein-like_sf"/>
</dbReference>
<evidence type="ECO:0000256" key="4">
    <source>
        <dbReference type="ARBA" id="ARBA00022982"/>
    </source>
</evidence>
<dbReference type="Gene3D" id="3.40.50.360">
    <property type="match status" value="1"/>
</dbReference>
<evidence type="ECO:0000256" key="1">
    <source>
        <dbReference type="ARBA" id="ARBA00001917"/>
    </source>
</evidence>
<dbReference type="PRINTS" id="PR00369">
    <property type="entry name" value="FLAVODOXIN"/>
</dbReference>
<keyword evidence="2" id="KW-0285">Flavoprotein</keyword>
<keyword evidence="4" id="KW-0249">Electron transport</keyword>
<keyword evidence="4" id="KW-0813">Transport</keyword>
<dbReference type="EMBL" id="DMUP01000196">
    <property type="protein sequence ID" value="HAR56771.1"/>
    <property type="molecule type" value="Genomic_DNA"/>
</dbReference>
<dbReference type="SUPFAM" id="SSF52218">
    <property type="entry name" value="Flavoproteins"/>
    <property type="match status" value="1"/>
</dbReference>
<proteinExistence type="predicted"/>
<reference evidence="6 7" key="1">
    <citation type="journal article" date="2018" name="Nat. Biotechnol.">
        <title>A standardized bacterial taxonomy based on genome phylogeny substantially revises the tree of life.</title>
        <authorList>
            <person name="Parks D.H."/>
            <person name="Chuvochina M."/>
            <person name="Waite D.W."/>
            <person name="Rinke C."/>
            <person name="Skarshewski A."/>
            <person name="Chaumeil P.A."/>
            <person name="Hugenholtz P."/>
        </authorList>
    </citation>
    <scope>NUCLEOTIDE SEQUENCE [LARGE SCALE GENOMIC DNA]</scope>
    <source>
        <strain evidence="6">UBA9360</strain>
    </source>
</reference>
<protein>
    <submittedName>
        <fullName evidence="6">Flavodoxin</fullName>
    </submittedName>
</protein>
<sequence>MTNTIHILVGTTSGNTEALADHVQQILESHDLSTQMHYEPTFDDLPKSGIWLIFLATHGAGDYADSMLDFYDVIASTNVPLLPDLSYAVCAIGESCYDTFCEAGRHCDKKLSVLNATRLFERLEIDMMEDDPEDKASKWVTELIDKLRSYPQD</sequence>
<evidence type="ECO:0000256" key="3">
    <source>
        <dbReference type="ARBA" id="ARBA00022643"/>
    </source>
</evidence>
<gene>
    <name evidence="6" type="ORF">DCR58_08310</name>
</gene>
<dbReference type="RefSeq" id="WP_286682558.1">
    <property type="nucleotide sequence ID" value="NZ_DAIRLQ010000016.1"/>
</dbReference>
<dbReference type="InterPro" id="IPR001094">
    <property type="entry name" value="Flavdoxin-like"/>
</dbReference>